<name>A0A0G4GWY8_VITBC</name>
<feature type="region of interest" description="Disordered" evidence="1">
    <location>
        <begin position="820"/>
        <end position="887"/>
    </location>
</feature>
<proteinExistence type="predicted"/>
<dbReference type="InterPro" id="IPR051002">
    <property type="entry name" value="UBA_autophagy_assoc_protein"/>
</dbReference>
<feature type="compositionally biased region" description="Low complexity" evidence="1">
    <location>
        <begin position="779"/>
        <end position="788"/>
    </location>
</feature>
<sequence length="895" mass="95969">MAAAKGLYELGLWHMPLNPDSAKIDEIEGVIAAFPTLDEALNEELMSFIEDRDQAKEYILKLEERTEELDDLWRKVRDEKRELEQQLREELQKYRDDIAAREEALQTMAAQRDSLAKSVSTLSEDLRKQADEVLAAKRAMQEANEAKLDAERDKERAVASLTHTTRDKIRRLESANHSLEAQSAEIPRLKQQFSEQLGSERKAAEAARKEKDDLQRDRNQLAERLDHETSALESARAKLDQTRREKAEVEAKDIETSSKMASLKAQLEGETAALEEAREEARAAKERQEELLSQDAQNAVTLAEMTEKLHKQAEGVAAAERALHQAEEERDRLAEQHKDAADTIEELTKEVKSATEALRKAEEGMEAIAHERDVLADRLASYQGMPPLQPTHTPHCPMAPQHPPMQQHPAPFPPHPNVLPTPAFGNPNAPSIQQQPKGGMVQAANGYGGGHGSPQLQPQQPGGGGGGYGCVSGYWSPPLNLLVAPAIHGYGGSPFQGHPAPSPPLQNLGVLVGGSSTQHHYQNQPLAASSHRGGGHDGHPSYGAGSPFQQPANPWPHMTPAIAQRGHEIDIDPLAGLDSVSSRPPFDHNAHRMPPQSHVDQLPRQQRPQNGSQGIGMGLWLGSPPQQQQQTGVRASSPDDWLSPPPGSAVPPFSPYGQPAGGGAMGDGLFDAPRGAVDMSLYGVGPPVAYVETGVRSGGSGGGMRTGSGGSGHGSQASGGMAATNDPDAISADRSGYELFPRSEAPGGLFGRLGPAASRPQPSHPPFPPRASPFPPLMPSHDAAQAPHLHPHPAPAIGAASSAADPNLLFGNWTNRLGGYGGQPEDHRAAAAATASESHRHVQGRRGLGSARREGRGAGGLFGGGQTSAAREPHQMRDRSQSPPQKKGCLCGLWC</sequence>
<accession>A0A0G4GWY8</accession>
<dbReference type="OMA" id="TQCANEP"/>
<dbReference type="Proteomes" id="UP000041254">
    <property type="component" value="Unassembled WGS sequence"/>
</dbReference>
<dbReference type="PANTHER" id="PTHR31915">
    <property type="entry name" value="SKICH DOMAIN-CONTAINING PROTEIN"/>
    <property type="match status" value="1"/>
</dbReference>
<evidence type="ECO:0000313" key="3">
    <source>
        <dbReference type="Proteomes" id="UP000041254"/>
    </source>
</evidence>
<dbReference type="EMBL" id="CDMY01000852">
    <property type="protein sequence ID" value="CEM35428.1"/>
    <property type="molecule type" value="Genomic_DNA"/>
</dbReference>
<evidence type="ECO:0000256" key="1">
    <source>
        <dbReference type="SAM" id="MobiDB-lite"/>
    </source>
</evidence>
<feature type="region of interest" description="Disordered" evidence="1">
    <location>
        <begin position="515"/>
        <end position="559"/>
    </location>
</feature>
<feature type="region of interest" description="Disordered" evidence="1">
    <location>
        <begin position="575"/>
        <end position="649"/>
    </location>
</feature>
<keyword evidence="3" id="KW-1185">Reference proteome</keyword>
<organism evidence="2 3">
    <name type="scientific">Vitrella brassicaformis (strain CCMP3155)</name>
    <dbReference type="NCBI Taxonomy" id="1169540"/>
    <lineage>
        <taxon>Eukaryota</taxon>
        <taxon>Sar</taxon>
        <taxon>Alveolata</taxon>
        <taxon>Colpodellida</taxon>
        <taxon>Vitrellaceae</taxon>
        <taxon>Vitrella</taxon>
    </lineage>
</organism>
<dbReference type="VEuPathDB" id="CryptoDB:Vbra_22870"/>
<feature type="region of interest" description="Disordered" evidence="1">
    <location>
        <begin position="386"/>
        <end position="414"/>
    </location>
</feature>
<feature type="region of interest" description="Disordered" evidence="1">
    <location>
        <begin position="193"/>
        <end position="255"/>
    </location>
</feature>
<evidence type="ECO:0000313" key="2">
    <source>
        <dbReference type="EMBL" id="CEM35428.1"/>
    </source>
</evidence>
<dbReference type="InParanoid" id="A0A0G4GWY8"/>
<feature type="compositionally biased region" description="Pro residues" evidence="1">
    <location>
        <begin position="762"/>
        <end position="778"/>
    </location>
</feature>
<feature type="compositionally biased region" description="Polar residues" evidence="1">
    <location>
        <begin position="624"/>
        <end position="634"/>
    </location>
</feature>
<feature type="region of interest" description="Disordered" evidence="1">
    <location>
        <begin position="697"/>
        <end position="800"/>
    </location>
</feature>
<dbReference type="PANTHER" id="PTHR31915:SF6">
    <property type="entry name" value="SKICH DOMAIN-CONTAINING PROTEIN"/>
    <property type="match status" value="1"/>
</dbReference>
<gene>
    <name evidence="2" type="ORF">Vbra_22870</name>
</gene>
<feature type="compositionally biased region" description="Polar residues" evidence="1">
    <location>
        <begin position="515"/>
        <end position="527"/>
    </location>
</feature>
<feature type="compositionally biased region" description="Gly residues" evidence="1">
    <location>
        <begin position="857"/>
        <end position="866"/>
    </location>
</feature>
<dbReference type="STRING" id="1169540.A0A0G4GWY8"/>
<dbReference type="AlphaFoldDB" id="A0A0G4GWY8"/>
<feature type="compositionally biased region" description="Low complexity" evidence="1">
    <location>
        <begin position="394"/>
        <end position="409"/>
    </location>
</feature>
<feature type="compositionally biased region" description="Basic and acidic residues" evidence="1">
    <location>
        <begin position="871"/>
        <end position="880"/>
    </location>
</feature>
<feature type="compositionally biased region" description="Basic and acidic residues" evidence="1">
    <location>
        <begin position="198"/>
        <end position="255"/>
    </location>
</feature>
<feature type="compositionally biased region" description="Gly residues" evidence="1">
    <location>
        <begin position="697"/>
        <end position="713"/>
    </location>
</feature>
<reference evidence="2 3" key="1">
    <citation type="submission" date="2014-11" db="EMBL/GenBank/DDBJ databases">
        <authorList>
            <person name="Zhu J."/>
            <person name="Qi W."/>
            <person name="Song R."/>
        </authorList>
    </citation>
    <scope>NUCLEOTIDE SEQUENCE [LARGE SCALE GENOMIC DNA]</scope>
</reference>
<protein>
    <submittedName>
        <fullName evidence="2">Uncharacterized protein</fullName>
    </submittedName>
</protein>
<feature type="compositionally biased region" description="Polar residues" evidence="1">
    <location>
        <begin position="603"/>
        <end position="612"/>
    </location>
</feature>